<dbReference type="Proteomes" id="UP000604046">
    <property type="component" value="Unassembled WGS sequence"/>
</dbReference>
<keyword evidence="4 12" id="KW-0489">Methyltransferase</keyword>
<dbReference type="PANTHER" id="PTHR22762:SF54">
    <property type="entry name" value="BCDNA.GH04962"/>
    <property type="match status" value="1"/>
</dbReference>
<dbReference type="Pfam" id="PF00145">
    <property type="entry name" value="DNA_methylase"/>
    <property type="match status" value="1"/>
</dbReference>
<comment type="pathway">
    <text evidence="2">Glycan metabolism; N-glycan metabolism.</text>
</comment>
<evidence type="ECO:0000313" key="16">
    <source>
        <dbReference type="EMBL" id="CAE7400869.1"/>
    </source>
</evidence>
<dbReference type="GO" id="GO:0005975">
    <property type="term" value="P:carbohydrate metabolic process"/>
    <property type="evidence" value="ECO:0007669"/>
    <property type="project" value="InterPro"/>
</dbReference>
<keyword evidence="6" id="KW-0732">Signal</keyword>
<proteinExistence type="inferred from homology"/>
<dbReference type="Pfam" id="PF13802">
    <property type="entry name" value="Gal_mutarotas_2"/>
    <property type="match status" value="1"/>
</dbReference>
<feature type="active site" evidence="12">
    <location>
        <position position="90"/>
    </location>
</feature>
<dbReference type="OrthoDB" id="440381at2759"/>
<accession>A0A812QSG5</accession>
<dbReference type="SUPFAM" id="SSF51445">
    <property type="entry name" value="(Trans)glycosidases"/>
    <property type="match status" value="1"/>
</dbReference>
<dbReference type="Gene3D" id="3.40.50.150">
    <property type="entry name" value="Vaccinia Virus protein VP39"/>
    <property type="match status" value="1"/>
</dbReference>
<dbReference type="InterPro" id="IPR048395">
    <property type="entry name" value="Glyco_hydro_31_C"/>
</dbReference>
<dbReference type="CDD" id="cd06603">
    <property type="entry name" value="GH31_GANC_GANAB_alpha"/>
    <property type="match status" value="1"/>
</dbReference>
<evidence type="ECO:0000256" key="4">
    <source>
        <dbReference type="ARBA" id="ARBA00022603"/>
    </source>
</evidence>
<evidence type="ECO:0000256" key="11">
    <source>
        <dbReference type="ARBA" id="ARBA00042895"/>
    </source>
</evidence>
<sequence length="1350" mass="151563">MESEERHRTQQTQQPVRVLELFAGIGGMRLALSYAGLAVESVAVEVNQQALAVYGLNFGRDHVVNRDICSLTPRWFDQQHCRIWTMSPPCQPYTRQGKVRDAEDPRAKPLLHIISVLQEVTAPPEAIVLENVRNFEQSDSYLLLCEALRARGFEWRSFLLSPQQFGFPNARLRFYMVAKRRPFLFRRIPNMEAAASTGSDASTAHLLEVPWRHLPCVAPRALEHGQSVLCETLRDTCTSCGQPALASRAVGTECCYELKPVSDFIDADDADWLVPEGTMQKESARCFDVVYPDCRHSSCFTKAYGRYVDGTGSVLSVARKLAQSSAAPCSYTMQEFFGVLRYFAPAEVARLLGFKLEVSAASCSPACLPQCQSHLASDEHVKSCQCSRYQLPLAKPRELWGLLGNSLNPQVVALVCEACDLSDLVQRAEATAKKSILRAALSEVHQQSLGPSTSLGGTWYWMPCQVESDKGLVVHKVDPSSITSDGNKVQASLLFANDPNVKPLQLELSFFLSDVDGSCGIVRTFITEKDPLHPRFRLAPGDVVRKEEDLLKDKVSLTEGTGVTEIASSQSAACKVKLQHSPFQLEFLAHGQVVQKLNSRRLLNFERYRPKDGQAHAGLVDATDVDANNLFEESFGGHTDSKPRGPAAVGVDVAFEAAVDIFGLAEHAVGLGLGENHLQEPYRFFNLDVFEYALDVPMALYGAIPLVTAIHHTKPGEAVASGFFFPNPSEGFVNVETAKGSPQTETWWLFESGVMDMFFLAGPSPQEVLQRYHTLTGFPRMPPISTLGKHQSRWNYVDVEDSIGVNRKFDQHDIPYDVLWLDIEHTDSKKYFTWHPSHFAQPDKLLTALEASKRKLVTIIDPHIKKDNGYDVYNKMKNHDLFTKTKDKQLYDGWCWPGSSSYPDFCNPETRQLWTTFFKMDYYPHNRPDLYTWNDMNEPSVFNGPEVTMPRDNLHKCSEKQYEVEHRDVHNVYGFYHHMATVEGQLARAPNIRPFVLTRSFFAGSHKHGAIWTGDNMAKWDHLAISVPMLVSLCLCGASFVGADVPGFFFDPEPQLFQRWHQLGIWYPFYRGHAHLETKRREPWMLGKEITDNMREQVTVRYQMLPTWYTLFAQWALSGQPILRPLWYQDAADAEAFRHQNTHFLLGSDVLVRAVTKPGEDILNVYLPSGSWFDFWNLEATPLPGGQSHRVKADPSHVPVYVRTGAILPKKMRRRRSSLAMASDPYTIYVYGEQAGGHVYIDDGQSHDFMQGHFVYDKLSFDGQELVSEPAQTLHVTGAAKGAAGAFKQSTAVERLVFVGLPSSPVSAHVVGKADTFQVTSSRMQNGAWVATVKKPLCQLGAQWKLRLAF</sequence>
<comment type="similarity">
    <text evidence="3">Belongs to the glycosyl hydrolase 31 family.</text>
</comment>
<evidence type="ECO:0000256" key="3">
    <source>
        <dbReference type="ARBA" id="ARBA00007806"/>
    </source>
</evidence>
<dbReference type="Gene3D" id="3.20.20.80">
    <property type="entry name" value="Glycosidases"/>
    <property type="match status" value="1"/>
</dbReference>
<evidence type="ECO:0000256" key="2">
    <source>
        <dbReference type="ARBA" id="ARBA00004833"/>
    </source>
</evidence>
<feature type="domain" description="Glycoside hydrolase family 31 N-terminal" evidence="14">
    <location>
        <begin position="520"/>
        <end position="733"/>
    </location>
</feature>
<reference evidence="16" key="1">
    <citation type="submission" date="2021-02" db="EMBL/GenBank/DDBJ databases">
        <authorList>
            <person name="Dougan E. K."/>
            <person name="Rhodes N."/>
            <person name="Thang M."/>
            <person name="Chan C."/>
        </authorList>
    </citation>
    <scope>NUCLEOTIDE SEQUENCE</scope>
</reference>
<evidence type="ECO:0000256" key="12">
    <source>
        <dbReference type="PROSITE-ProRule" id="PRU01016"/>
    </source>
</evidence>
<name>A0A812QSG5_9DINO</name>
<dbReference type="GO" id="GO:0005783">
    <property type="term" value="C:endoplasmic reticulum"/>
    <property type="evidence" value="ECO:0007669"/>
    <property type="project" value="UniProtKB-SubCell"/>
</dbReference>
<evidence type="ECO:0000256" key="6">
    <source>
        <dbReference type="ARBA" id="ARBA00022729"/>
    </source>
</evidence>
<dbReference type="Pfam" id="PF01055">
    <property type="entry name" value="Glyco_hydro_31_2nd"/>
    <property type="match status" value="1"/>
</dbReference>
<evidence type="ECO:0000256" key="9">
    <source>
        <dbReference type="ARBA" id="ARBA00023180"/>
    </source>
</evidence>
<keyword evidence="17" id="KW-1185">Reference proteome</keyword>
<protein>
    <recommendedName>
        <fullName evidence="11">Glucosidase II subunit alpha</fullName>
    </recommendedName>
</protein>
<keyword evidence="7" id="KW-0378">Hydrolase</keyword>
<dbReference type="PROSITE" id="PS51679">
    <property type="entry name" value="SAM_MT_C5"/>
    <property type="match status" value="1"/>
</dbReference>
<evidence type="ECO:0000259" key="15">
    <source>
        <dbReference type="Pfam" id="PF21365"/>
    </source>
</evidence>
<evidence type="ECO:0000256" key="8">
    <source>
        <dbReference type="ARBA" id="ARBA00022824"/>
    </source>
</evidence>
<organism evidence="16 17">
    <name type="scientific">Symbiodinium natans</name>
    <dbReference type="NCBI Taxonomy" id="878477"/>
    <lineage>
        <taxon>Eukaryota</taxon>
        <taxon>Sar</taxon>
        <taxon>Alveolata</taxon>
        <taxon>Dinophyceae</taxon>
        <taxon>Suessiales</taxon>
        <taxon>Symbiodiniaceae</taxon>
        <taxon>Symbiodinium</taxon>
    </lineage>
</organism>
<dbReference type="InterPro" id="IPR013780">
    <property type="entry name" value="Glyco_hydro_b"/>
</dbReference>
<dbReference type="GO" id="GO:0090599">
    <property type="term" value="F:alpha-glucosidase activity"/>
    <property type="evidence" value="ECO:0007669"/>
    <property type="project" value="TreeGrafter"/>
</dbReference>
<dbReference type="SUPFAM" id="SSF51011">
    <property type="entry name" value="Glycosyl hydrolase domain"/>
    <property type="match status" value="1"/>
</dbReference>
<dbReference type="GO" id="GO:0032259">
    <property type="term" value="P:methylation"/>
    <property type="evidence" value="ECO:0007669"/>
    <property type="project" value="UniProtKB-KW"/>
</dbReference>
<evidence type="ECO:0000256" key="7">
    <source>
        <dbReference type="ARBA" id="ARBA00022801"/>
    </source>
</evidence>
<dbReference type="GO" id="GO:0030246">
    <property type="term" value="F:carbohydrate binding"/>
    <property type="evidence" value="ECO:0007669"/>
    <property type="project" value="InterPro"/>
</dbReference>
<dbReference type="InterPro" id="IPR000322">
    <property type="entry name" value="Glyco_hydro_31_TIM"/>
</dbReference>
<dbReference type="PANTHER" id="PTHR22762">
    <property type="entry name" value="ALPHA-GLUCOSIDASE"/>
    <property type="match status" value="1"/>
</dbReference>
<dbReference type="GO" id="GO:0008168">
    <property type="term" value="F:methyltransferase activity"/>
    <property type="evidence" value="ECO:0007669"/>
    <property type="project" value="UniProtKB-KW"/>
</dbReference>
<gene>
    <name evidence="16" type="primary">Ganab</name>
    <name evidence="16" type="ORF">SNAT2548_LOCUS21820</name>
</gene>
<dbReference type="Gene3D" id="2.60.40.1760">
    <property type="entry name" value="glycosyl hydrolase (family 31)"/>
    <property type="match status" value="1"/>
</dbReference>
<dbReference type="InterPro" id="IPR001525">
    <property type="entry name" value="C5_MeTfrase"/>
</dbReference>
<keyword evidence="5 12" id="KW-0808">Transferase</keyword>
<evidence type="ECO:0000256" key="10">
    <source>
        <dbReference type="ARBA" id="ARBA00023295"/>
    </source>
</evidence>
<feature type="domain" description="Glycosyl hydrolase family 31 C-terminal" evidence="15">
    <location>
        <begin position="1119"/>
        <end position="1208"/>
    </location>
</feature>
<dbReference type="Gene3D" id="3.90.120.10">
    <property type="entry name" value="DNA Methylase, subunit A, domain 2"/>
    <property type="match status" value="1"/>
</dbReference>
<evidence type="ECO:0000259" key="14">
    <source>
        <dbReference type="Pfam" id="PF13802"/>
    </source>
</evidence>
<comment type="caution">
    <text evidence="16">The sequence shown here is derived from an EMBL/GenBank/DDBJ whole genome shotgun (WGS) entry which is preliminary data.</text>
</comment>
<feature type="domain" description="Glycoside hydrolase family 31 TIM barrel" evidence="13">
    <location>
        <begin position="779"/>
        <end position="1111"/>
    </location>
</feature>
<evidence type="ECO:0000313" key="17">
    <source>
        <dbReference type="Proteomes" id="UP000604046"/>
    </source>
</evidence>
<dbReference type="Pfam" id="PF21365">
    <property type="entry name" value="Glyco_hydro_31_3rd"/>
    <property type="match status" value="1"/>
</dbReference>
<keyword evidence="9" id="KW-0325">Glycoprotein</keyword>
<keyword evidence="8" id="KW-0256">Endoplasmic reticulum</keyword>
<dbReference type="SUPFAM" id="SSF53335">
    <property type="entry name" value="S-adenosyl-L-methionine-dependent methyltransferases"/>
    <property type="match status" value="1"/>
</dbReference>
<evidence type="ECO:0000259" key="13">
    <source>
        <dbReference type="Pfam" id="PF01055"/>
    </source>
</evidence>
<dbReference type="Gene3D" id="2.60.40.1180">
    <property type="entry name" value="Golgi alpha-mannosidase II"/>
    <property type="match status" value="2"/>
</dbReference>
<comment type="subcellular location">
    <subcellularLocation>
        <location evidence="1">Endoplasmic reticulum</location>
    </subcellularLocation>
</comment>
<dbReference type="GO" id="GO:0006491">
    <property type="term" value="P:N-glycan processing"/>
    <property type="evidence" value="ECO:0007669"/>
    <property type="project" value="TreeGrafter"/>
</dbReference>
<dbReference type="CDD" id="cd14752">
    <property type="entry name" value="GH31_N"/>
    <property type="match status" value="1"/>
</dbReference>
<dbReference type="InterPro" id="IPR017853">
    <property type="entry name" value="GH"/>
</dbReference>
<keyword evidence="10" id="KW-0326">Glycosidase</keyword>
<dbReference type="EMBL" id="CAJNDS010002264">
    <property type="protein sequence ID" value="CAE7400869.1"/>
    <property type="molecule type" value="Genomic_DNA"/>
</dbReference>
<dbReference type="InterPro" id="IPR025887">
    <property type="entry name" value="Glyco_hydro_31_N_dom"/>
</dbReference>
<evidence type="ECO:0000256" key="5">
    <source>
        <dbReference type="ARBA" id="ARBA00022679"/>
    </source>
</evidence>
<comment type="similarity">
    <text evidence="12">Belongs to the class I-like SAM-binding methyltransferase superfamily. C5-methyltransferase family.</text>
</comment>
<dbReference type="InterPro" id="IPR029063">
    <property type="entry name" value="SAM-dependent_MTases_sf"/>
</dbReference>
<keyword evidence="12" id="KW-0949">S-adenosyl-L-methionine</keyword>
<dbReference type="SUPFAM" id="SSF74650">
    <property type="entry name" value="Galactose mutarotase-like"/>
    <property type="match status" value="1"/>
</dbReference>
<dbReference type="PRINTS" id="PR00105">
    <property type="entry name" value="C5METTRFRASE"/>
</dbReference>
<dbReference type="InterPro" id="IPR011013">
    <property type="entry name" value="Gal_mutarotase_sf_dom"/>
</dbReference>
<evidence type="ECO:0000256" key="1">
    <source>
        <dbReference type="ARBA" id="ARBA00004240"/>
    </source>
</evidence>